<dbReference type="EMBL" id="JANBTW010000044">
    <property type="protein sequence ID" value="KAJ2675935.1"/>
    <property type="molecule type" value="Genomic_DNA"/>
</dbReference>
<keyword evidence="1" id="KW-0808">Transferase</keyword>
<protein>
    <submittedName>
        <fullName evidence="2">Uncharacterized protein</fullName>
    </submittedName>
</protein>
<dbReference type="InterPro" id="IPR050317">
    <property type="entry name" value="Plant_Fungal_Acyltransferase"/>
</dbReference>
<accession>A0A9W8G5P9</accession>
<evidence type="ECO:0000313" key="3">
    <source>
        <dbReference type="Proteomes" id="UP001151518"/>
    </source>
</evidence>
<dbReference type="InterPro" id="IPR023213">
    <property type="entry name" value="CAT-like_dom_sf"/>
</dbReference>
<proteinExistence type="predicted"/>
<evidence type="ECO:0000313" key="2">
    <source>
        <dbReference type="EMBL" id="KAJ2675935.1"/>
    </source>
</evidence>
<organism evidence="2 3">
    <name type="scientific">Coemansia spiralis</name>
    <dbReference type="NCBI Taxonomy" id="417178"/>
    <lineage>
        <taxon>Eukaryota</taxon>
        <taxon>Fungi</taxon>
        <taxon>Fungi incertae sedis</taxon>
        <taxon>Zoopagomycota</taxon>
        <taxon>Kickxellomycotina</taxon>
        <taxon>Kickxellomycetes</taxon>
        <taxon>Kickxellales</taxon>
        <taxon>Kickxellaceae</taxon>
        <taxon>Coemansia</taxon>
    </lineage>
</organism>
<dbReference type="OrthoDB" id="1862401at2759"/>
<comment type="caution">
    <text evidence="2">The sequence shown here is derived from an EMBL/GenBank/DDBJ whole genome shotgun (WGS) entry which is preliminary data.</text>
</comment>
<reference evidence="2" key="1">
    <citation type="submission" date="2022-07" db="EMBL/GenBank/DDBJ databases">
        <title>Phylogenomic reconstructions and comparative analyses of Kickxellomycotina fungi.</title>
        <authorList>
            <person name="Reynolds N.K."/>
            <person name="Stajich J.E."/>
            <person name="Barry K."/>
            <person name="Grigoriev I.V."/>
            <person name="Crous P."/>
            <person name="Smith M.E."/>
        </authorList>
    </citation>
    <scope>NUCLEOTIDE SEQUENCE</scope>
    <source>
        <strain evidence="2">NRRL 3115</strain>
    </source>
</reference>
<dbReference type="GO" id="GO:0044550">
    <property type="term" value="P:secondary metabolite biosynthetic process"/>
    <property type="evidence" value="ECO:0007669"/>
    <property type="project" value="TreeGrafter"/>
</dbReference>
<gene>
    <name evidence="2" type="ORF">GGI25_003772</name>
</gene>
<dbReference type="Proteomes" id="UP001151518">
    <property type="component" value="Unassembled WGS sequence"/>
</dbReference>
<dbReference type="AlphaFoldDB" id="A0A9W8G5P9"/>
<dbReference type="Pfam" id="PF02458">
    <property type="entry name" value="Transferase"/>
    <property type="match status" value="2"/>
</dbReference>
<name>A0A9W8G5P9_9FUNG</name>
<evidence type="ECO:0000256" key="1">
    <source>
        <dbReference type="ARBA" id="ARBA00022679"/>
    </source>
</evidence>
<dbReference type="PANTHER" id="PTHR31642:SF310">
    <property type="entry name" value="FATTY ALCOHOL:CAFFEOYL-COA ACYLTRANSFERASE"/>
    <property type="match status" value="1"/>
</dbReference>
<dbReference type="PANTHER" id="PTHR31642">
    <property type="entry name" value="TRICHOTHECENE 3-O-ACETYLTRANSFERASE"/>
    <property type="match status" value="1"/>
</dbReference>
<dbReference type="GO" id="GO:0016747">
    <property type="term" value="F:acyltransferase activity, transferring groups other than amino-acyl groups"/>
    <property type="evidence" value="ECO:0007669"/>
    <property type="project" value="TreeGrafter"/>
</dbReference>
<dbReference type="Gene3D" id="3.30.559.10">
    <property type="entry name" value="Chloramphenicol acetyltransferase-like domain"/>
    <property type="match status" value="2"/>
</dbReference>
<dbReference type="SUPFAM" id="SSF52777">
    <property type="entry name" value="CoA-dependent acyltransferases"/>
    <property type="match status" value="1"/>
</dbReference>
<sequence length="517" mass="57074">MAKIPPLSLPFPVSDSVAFALTSDRPITINTSLQADARNGYAQPSTLHFFENKSSQQEFMPSAVLKETLYRALEEFPILTGHIYDTGGISRAILVEEGNLNTPTITESTSDVHFSALKKARFHWNAWPKDIATAGPVTTPEKDGTIKLVTVHIVRLKGDSGIILFCSIPHYVLDGFGYYKFLSRWATLCRESCNNRPHDTASPEPPKIYVSDRALVDRCLEGRRRPLDIISKSVFENSGFIANTFARLPYKLQTRLTSAALNLNYGNAYYFHVSSEALNRLHDMFSAHTDAESTSSSPPSYALLTALFSLSITQAMFPKGNSSCMVLNCIHVHNLLDFGDSSYIGNPMFAQPLFVSNKQLKPGDPELDFVEAARQIDEAINGIDISLMGEFCSTLEENPGAYASLALRVVIGEPMLTVIDERAYKAYSVDFGHGGPTWVSGLPWNMANFVAYFASSENLDGTVVYASLKPNVMQRLCDNSFFTKHASPILIKQSTYIAEIAYISKSGNGASRQQHTI</sequence>